<evidence type="ECO:0000259" key="6">
    <source>
        <dbReference type="SMART" id="SM00829"/>
    </source>
</evidence>
<comment type="similarity">
    <text evidence="1">Belongs to the zinc-containing alcohol dehydrogenase family.</text>
</comment>
<name>A0A6A5SFC7_9PLEO</name>
<feature type="domain" description="Enoyl reductase (ER)" evidence="6">
    <location>
        <begin position="25"/>
        <end position="342"/>
    </location>
</feature>
<dbReference type="GO" id="GO:0000166">
    <property type="term" value="F:nucleotide binding"/>
    <property type="evidence" value="ECO:0007669"/>
    <property type="project" value="UniProtKB-KW"/>
</dbReference>
<evidence type="ECO:0000256" key="1">
    <source>
        <dbReference type="ARBA" id="ARBA00008072"/>
    </source>
</evidence>
<dbReference type="SUPFAM" id="SSF51735">
    <property type="entry name" value="NAD(P)-binding Rossmann-fold domains"/>
    <property type="match status" value="1"/>
</dbReference>
<evidence type="ECO:0000256" key="4">
    <source>
        <dbReference type="ARBA" id="ARBA00022857"/>
    </source>
</evidence>
<keyword evidence="4" id="KW-0521">NADP</keyword>
<organism evidence="7 8">
    <name type="scientific">Clathrospora elynae</name>
    <dbReference type="NCBI Taxonomy" id="706981"/>
    <lineage>
        <taxon>Eukaryota</taxon>
        <taxon>Fungi</taxon>
        <taxon>Dikarya</taxon>
        <taxon>Ascomycota</taxon>
        <taxon>Pezizomycotina</taxon>
        <taxon>Dothideomycetes</taxon>
        <taxon>Pleosporomycetidae</taxon>
        <taxon>Pleosporales</taxon>
        <taxon>Diademaceae</taxon>
        <taxon>Clathrospora</taxon>
    </lineage>
</organism>
<accession>A0A6A5SFC7</accession>
<dbReference type="SUPFAM" id="SSF50129">
    <property type="entry name" value="GroES-like"/>
    <property type="match status" value="1"/>
</dbReference>
<proteinExistence type="inferred from homology"/>
<dbReference type="InterPro" id="IPR036291">
    <property type="entry name" value="NAD(P)-bd_dom_sf"/>
</dbReference>
<evidence type="ECO:0000313" key="7">
    <source>
        <dbReference type="EMBL" id="KAF1939341.1"/>
    </source>
</evidence>
<reference evidence="7" key="1">
    <citation type="journal article" date="2020" name="Stud. Mycol.">
        <title>101 Dothideomycetes genomes: a test case for predicting lifestyles and emergence of pathogens.</title>
        <authorList>
            <person name="Haridas S."/>
            <person name="Albert R."/>
            <person name="Binder M."/>
            <person name="Bloem J."/>
            <person name="Labutti K."/>
            <person name="Salamov A."/>
            <person name="Andreopoulos B."/>
            <person name="Baker S."/>
            <person name="Barry K."/>
            <person name="Bills G."/>
            <person name="Bluhm B."/>
            <person name="Cannon C."/>
            <person name="Castanera R."/>
            <person name="Culley D."/>
            <person name="Daum C."/>
            <person name="Ezra D."/>
            <person name="Gonzalez J."/>
            <person name="Henrissat B."/>
            <person name="Kuo A."/>
            <person name="Liang C."/>
            <person name="Lipzen A."/>
            <person name="Lutzoni F."/>
            <person name="Magnuson J."/>
            <person name="Mondo S."/>
            <person name="Nolan M."/>
            <person name="Ohm R."/>
            <person name="Pangilinan J."/>
            <person name="Park H.-J."/>
            <person name="Ramirez L."/>
            <person name="Alfaro M."/>
            <person name="Sun H."/>
            <person name="Tritt A."/>
            <person name="Yoshinaga Y."/>
            <person name="Zwiers L.-H."/>
            <person name="Turgeon B."/>
            <person name="Goodwin S."/>
            <person name="Spatafora J."/>
            <person name="Crous P."/>
            <person name="Grigoriev I."/>
        </authorList>
    </citation>
    <scope>NUCLEOTIDE SEQUENCE</scope>
    <source>
        <strain evidence="7">CBS 161.51</strain>
    </source>
</reference>
<sequence>MSRARYNNSVPLPSTQTVIKQDENGSLTIEKASPLPELRSDRLLVKVEYVAINPCDWKMSERFPAPGAVDGCDFSGTVVALGSDVSKTGRFRVGEKVCGGVHGSNPIDPTTGSFADYLSADAEFTFKVPDYMGLKEAAAVGGTGIGTMGLALGKSLKLPGSPTQPVSDDESQHVLPIAICSPKNYDLVKSYGAVKVFDYHSPTCAQDIRTYTKNRLAHIIDPIVEAKTTQLCYAAMGRAGGKYCALEAYADELCTRKVVKPELVMGMAILGRKVALDHGYGSDADAEKRAFGIGWYREMQDLLDAGKLKTHPVKALPGRYEGIMKGLQMLKAKQVSGEKLIVKLG</sequence>
<dbReference type="InterPro" id="IPR013154">
    <property type="entry name" value="ADH-like_N"/>
</dbReference>
<comment type="subunit">
    <text evidence="2">Monomer.</text>
</comment>
<gene>
    <name evidence="7" type="ORF">EJ02DRAFT_408695</name>
</gene>
<evidence type="ECO:0000313" key="8">
    <source>
        <dbReference type="Proteomes" id="UP000800038"/>
    </source>
</evidence>
<dbReference type="AlphaFoldDB" id="A0A6A5SFC7"/>
<dbReference type="OrthoDB" id="48317at2759"/>
<dbReference type="PANTHER" id="PTHR45348:SF1">
    <property type="entry name" value="TRANS-ENOYL REDUCTASE STHE"/>
    <property type="match status" value="1"/>
</dbReference>
<dbReference type="InterPro" id="IPR011032">
    <property type="entry name" value="GroES-like_sf"/>
</dbReference>
<dbReference type="PANTHER" id="PTHR45348">
    <property type="entry name" value="HYPOTHETICAL OXIDOREDUCTASE (EUROFUNG)"/>
    <property type="match status" value="1"/>
</dbReference>
<dbReference type="Gene3D" id="3.40.50.720">
    <property type="entry name" value="NAD(P)-binding Rossmann-like Domain"/>
    <property type="match status" value="1"/>
</dbReference>
<protein>
    <submittedName>
        <fullName evidence="7">GroES-like protein</fullName>
    </submittedName>
</protein>
<dbReference type="GO" id="GO:0016651">
    <property type="term" value="F:oxidoreductase activity, acting on NAD(P)H"/>
    <property type="evidence" value="ECO:0007669"/>
    <property type="project" value="InterPro"/>
</dbReference>
<evidence type="ECO:0000256" key="5">
    <source>
        <dbReference type="ARBA" id="ARBA00023002"/>
    </source>
</evidence>
<dbReference type="InterPro" id="IPR020843">
    <property type="entry name" value="ER"/>
</dbReference>
<dbReference type="SMART" id="SM00829">
    <property type="entry name" value="PKS_ER"/>
    <property type="match status" value="1"/>
</dbReference>
<dbReference type="EMBL" id="ML976083">
    <property type="protein sequence ID" value="KAF1939341.1"/>
    <property type="molecule type" value="Genomic_DNA"/>
</dbReference>
<dbReference type="Proteomes" id="UP000800038">
    <property type="component" value="Unassembled WGS sequence"/>
</dbReference>
<dbReference type="Pfam" id="PF08240">
    <property type="entry name" value="ADH_N"/>
    <property type="match status" value="1"/>
</dbReference>
<evidence type="ECO:0000256" key="3">
    <source>
        <dbReference type="ARBA" id="ARBA00022741"/>
    </source>
</evidence>
<dbReference type="Gene3D" id="3.90.180.10">
    <property type="entry name" value="Medium-chain alcohol dehydrogenases, catalytic domain"/>
    <property type="match status" value="1"/>
</dbReference>
<keyword evidence="3" id="KW-0547">Nucleotide-binding</keyword>
<dbReference type="InterPro" id="IPR047122">
    <property type="entry name" value="Trans-enoyl_RdTase-like"/>
</dbReference>
<dbReference type="CDD" id="cd08249">
    <property type="entry name" value="enoyl_reductase_like"/>
    <property type="match status" value="1"/>
</dbReference>
<evidence type="ECO:0000256" key="2">
    <source>
        <dbReference type="ARBA" id="ARBA00011245"/>
    </source>
</evidence>
<keyword evidence="8" id="KW-1185">Reference proteome</keyword>
<keyword evidence="5" id="KW-0560">Oxidoreductase</keyword>